<reference evidence="3" key="1">
    <citation type="submission" date="2017-02" db="EMBL/GenBank/DDBJ databases">
        <title>Complete genome sequence of Cupriavidus necator strain NH9, a 3-chlorobenzoate degrader.</title>
        <authorList>
            <person name="Moriuchi R."/>
            <person name="Dohra H."/>
            <person name="Ogawa N."/>
        </authorList>
    </citation>
    <scope>NUCLEOTIDE SEQUENCE [LARGE SCALE GENOMIC DNA]</scope>
    <source>
        <strain evidence="3">NH9</strain>
    </source>
</reference>
<evidence type="ECO:0000313" key="3">
    <source>
        <dbReference type="Proteomes" id="UP000189627"/>
    </source>
</evidence>
<sequence>MSAFEQNGKKITNVEAVSHDGDEIIDVELFVREKKPIPPGKKYQIRIDKGHYVVDVPHMTGEQILSLAGKTSAGYLLSKKVGGQMLPVGANETVDFTAPGVERFATVPKEVQEGEGPVRADFTMLEEDIEYLNSKGYTWEAIAQADVKRVVLREFEPPQGFTPAKVDAFVILPHGYPDAQIDMVYFHPPLARVDGVGIRSLITNDFEGKTWQGWSRHRTANSTWRQGIDNLATHMMLVDDFLTAELSK</sequence>
<feature type="domain" description="Multi-ubiquitin" evidence="1">
    <location>
        <begin position="43"/>
        <end position="108"/>
    </location>
</feature>
<protein>
    <recommendedName>
        <fullName evidence="1">Multi-ubiquitin domain-containing protein</fullName>
    </recommendedName>
</protein>
<evidence type="ECO:0000313" key="2">
    <source>
        <dbReference type="EMBL" id="AQV92663.1"/>
    </source>
</evidence>
<dbReference type="Pfam" id="PF14462">
    <property type="entry name" value="Prok-E2_E"/>
    <property type="match status" value="1"/>
</dbReference>
<dbReference type="AlphaFoldDB" id="A0A1U9UJ14"/>
<name>A0A1U9UJ14_CUPNE</name>
<dbReference type="KEGG" id="cuh:BJN34_02000"/>
<proteinExistence type="predicted"/>
<organism evidence="2 3">
    <name type="scientific">Cupriavidus necator</name>
    <name type="common">Alcaligenes eutrophus</name>
    <name type="synonym">Ralstonia eutropha</name>
    <dbReference type="NCBI Taxonomy" id="106590"/>
    <lineage>
        <taxon>Bacteria</taxon>
        <taxon>Pseudomonadati</taxon>
        <taxon>Pseudomonadota</taxon>
        <taxon>Betaproteobacteria</taxon>
        <taxon>Burkholderiales</taxon>
        <taxon>Burkholderiaceae</taxon>
        <taxon>Cupriavidus</taxon>
    </lineage>
</organism>
<evidence type="ECO:0000259" key="1">
    <source>
        <dbReference type="Pfam" id="PF14452"/>
    </source>
</evidence>
<dbReference type="Proteomes" id="UP000189627">
    <property type="component" value="Chromosome 1"/>
</dbReference>
<accession>A0A1U9UJ14</accession>
<gene>
    <name evidence="2" type="ORF">BJN34_02000</name>
</gene>
<dbReference type="OrthoDB" id="256126at2"/>
<dbReference type="RefSeq" id="WP_078195128.1">
    <property type="nucleotide sequence ID" value="NZ_CP017757.2"/>
</dbReference>
<dbReference type="InterPro" id="IPR025701">
    <property type="entry name" value="UBQ-conjugat_E2_E"/>
</dbReference>
<dbReference type="InterPro" id="IPR027802">
    <property type="entry name" value="Multi-ubiquitin_dom"/>
</dbReference>
<dbReference type="EMBL" id="CP017757">
    <property type="protein sequence ID" value="AQV92663.1"/>
    <property type="molecule type" value="Genomic_DNA"/>
</dbReference>
<dbReference type="Pfam" id="PF14452">
    <property type="entry name" value="Multi_ubiq"/>
    <property type="match status" value="1"/>
</dbReference>